<dbReference type="EMBL" id="JAHDTB010000012">
    <property type="protein sequence ID" value="MBW8288767.1"/>
    <property type="molecule type" value="Genomic_DNA"/>
</dbReference>
<dbReference type="RefSeq" id="WP_146008376.1">
    <property type="nucleotide sequence ID" value="NZ_CP142381.1"/>
</dbReference>
<keyword evidence="2" id="KW-1185">Reference proteome</keyword>
<reference evidence="1 2" key="1">
    <citation type="submission" date="2021-05" db="EMBL/GenBank/DDBJ databases">
        <title>Draft Whole Genome Sequencing Of Biosensor Chromobacterium violaceum Strain CV026 Reveals A Regulatory RNA In Chromobacterium violaceum Phenotype Regulatory Network.</title>
        <authorList>
            <person name="Hong K.W."/>
            <person name="Chan K.G."/>
            <person name="Chang C.-Y."/>
        </authorList>
    </citation>
    <scope>NUCLEOTIDE SEQUENCE [LARGE SCALE GENOMIC DNA]</scope>
    <source>
        <strain evidence="1 2">ATCC 31532</strain>
    </source>
</reference>
<evidence type="ECO:0000313" key="2">
    <source>
        <dbReference type="Proteomes" id="UP000711178"/>
    </source>
</evidence>
<sequence length="285" mass="31019">MSGRCSPERARQRGSLLLGQLVALALLSYVLAQAVSSYGVADRAVRLAGQGLERRQEARWAMRQLAQDLSMHGRLGCAQEAWRREDFGQTAWTLSLPGRWLRHRQAVLDDAGGLSRLLLEPQDSDWRAWRESRLVSCGQSLRLAGGEASWSGGAATPSLELSPALAAGSLHLPSLQLWLPRQRQYRLLRPGRSGQLLMRDALGGIADGGERVALDGVKSLSLRVLAQTGCGPDARWAWRGIDSLTAGEAGRLAAARVTMEWYPDSGEDKVIKLSHDAALTPLQPC</sequence>
<organism evidence="1 2">
    <name type="scientific">Chromobacterium subtsugae</name>
    <dbReference type="NCBI Taxonomy" id="251747"/>
    <lineage>
        <taxon>Bacteria</taxon>
        <taxon>Pseudomonadati</taxon>
        <taxon>Pseudomonadota</taxon>
        <taxon>Betaproteobacteria</taxon>
        <taxon>Neisseriales</taxon>
        <taxon>Chromobacteriaceae</taxon>
        <taxon>Chromobacterium</taxon>
    </lineage>
</organism>
<comment type="caution">
    <text evidence="1">The sequence shown here is derived from an EMBL/GenBank/DDBJ whole genome shotgun (WGS) entry which is preliminary data.</text>
</comment>
<dbReference type="Proteomes" id="UP000711178">
    <property type="component" value="Unassembled WGS sequence"/>
</dbReference>
<evidence type="ECO:0000313" key="1">
    <source>
        <dbReference type="EMBL" id="MBW8288767.1"/>
    </source>
</evidence>
<name>A0ABS7FFB5_9NEIS</name>
<accession>A0ABS7FFB5</accession>
<gene>
    <name evidence="1" type="ORF">KIF53_14115</name>
</gene>
<proteinExistence type="predicted"/>
<protein>
    <submittedName>
        <fullName evidence="1">Uncharacterized protein</fullName>
    </submittedName>
</protein>
<dbReference type="GeneID" id="89684214"/>